<proteinExistence type="predicted"/>
<accession>A0A1J5P395</accession>
<protein>
    <submittedName>
        <fullName evidence="1">Uncharacterized protein</fullName>
    </submittedName>
</protein>
<gene>
    <name evidence="1" type="ORF">GALL_533080</name>
</gene>
<organism evidence="1">
    <name type="scientific">mine drainage metagenome</name>
    <dbReference type="NCBI Taxonomy" id="410659"/>
    <lineage>
        <taxon>unclassified sequences</taxon>
        <taxon>metagenomes</taxon>
        <taxon>ecological metagenomes</taxon>
    </lineage>
</organism>
<dbReference type="AlphaFoldDB" id="A0A1J5P395"/>
<evidence type="ECO:0000313" key="1">
    <source>
        <dbReference type="EMBL" id="OIQ65136.1"/>
    </source>
</evidence>
<dbReference type="EMBL" id="MLJW01007567">
    <property type="protein sequence ID" value="OIQ65136.1"/>
    <property type="molecule type" value="Genomic_DNA"/>
</dbReference>
<comment type="caution">
    <text evidence="1">The sequence shown here is derived from an EMBL/GenBank/DDBJ whole genome shotgun (WGS) entry which is preliminary data.</text>
</comment>
<sequence>MYNSLRSIVLKRSVERAHIANITSKKGAPFDLIRVTTRKVIEGNAYLVVGRQRFASMTSYVSSATCYEYCRHGRFVPRLSVNLRIAWQRIYDLMKKISVLSGDALP</sequence>
<name>A0A1J5P395_9ZZZZ</name>
<reference evidence="1" key="1">
    <citation type="submission" date="2016-10" db="EMBL/GenBank/DDBJ databases">
        <title>Sequence of Gallionella enrichment culture.</title>
        <authorList>
            <person name="Poehlein A."/>
            <person name="Muehling M."/>
            <person name="Daniel R."/>
        </authorList>
    </citation>
    <scope>NUCLEOTIDE SEQUENCE</scope>
</reference>